<dbReference type="AlphaFoldDB" id="A0A914IEG4"/>
<accession>A0A914IEG4</accession>
<feature type="signal peptide" evidence="1">
    <location>
        <begin position="1"/>
        <end position="22"/>
    </location>
</feature>
<organism evidence="2 3">
    <name type="scientific">Globodera rostochiensis</name>
    <name type="common">Golden nematode worm</name>
    <name type="synonym">Heterodera rostochiensis</name>
    <dbReference type="NCBI Taxonomy" id="31243"/>
    <lineage>
        <taxon>Eukaryota</taxon>
        <taxon>Metazoa</taxon>
        <taxon>Ecdysozoa</taxon>
        <taxon>Nematoda</taxon>
        <taxon>Chromadorea</taxon>
        <taxon>Rhabditida</taxon>
        <taxon>Tylenchina</taxon>
        <taxon>Tylenchomorpha</taxon>
        <taxon>Tylenchoidea</taxon>
        <taxon>Heteroderidae</taxon>
        <taxon>Heteroderinae</taxon>
        <taxon>Globodera</taxon>
    </lineage>
</organism>
<name>A0A914IEG4_GLORO</name>
<feature type="chain" id="PRO_5037367327" evidence="1">
    <location>
        <begin position="23"/>
        <end position="86"/>
    </location>
</feature>
<reference evidence="3" key="1">
    <citation type="submission" date="2022-11" db="UniProtKB">
        <authorList>
            <consortium name="WormBaseParasite"/>
        </authorList>
    </citation>
    <scope>IDENTIFICATION</scope>
</reference>
<keyword evidence="1" id="KW-0732">Signal</keyword>
<proteinExistence type="predicted"/>
<evidence type="ECO:0000313" key="2">
    <source>
        <dbReference type="Proteomes" id="UP000887572"/>
    </source>
</evidence>
<evidence type="ECO:0000256" key="1">
    <source>
        <dbReference type="SAM" id="SignalP"/>
    </source>
</evidence>
<keyword evidence="2" id="KW-1185">Reference proteome</keyword>
<dbReference type="Proteomes" id="UP000887572">
    <property type="component" value="Unplaced"/>
</dbReference>
<dbReference type="WBParaSite" id="Gr19_v10_g915.t2">
    <property type="protein sequence ID" value="Gr19_v10_g915.t2"/>
    <property type="gene ID" value="Gr19_v10_g915"/>
</dbReference>
<sequence length="86" mass="9870">MNKFNWAHCVVIPLMVLNIVSSVSVHGGNGGESIGHETRNNLADLIAIEFIRQERNNFGRWILVRPLDSPPKWINKFWNCLTKKLD</sequence>
<evidence type="ECO:0000313" key="3">
    <source>
        <dbReference type="WBParaSite" id="Gr19_v10_g915.t2"/>
    </source>
</evidence>
<protein>
    <submittedName>
        <fullName evidence="3">Secreted protein</fullName>
    </submittedName>
</protein>